<dbReference type="PROSITE" id="PS50200">
    <property type="entry name" value="RA"/>
    <property type="match status" value="1"/>
</dbReference>
<feature type="compositionally biased region" description="Polar residues" evidence="3">
    <location>
        <begin position="572"/>
        <end position="587"/>
    </location>
</feature>
<feature type="region of interest" description="Disordered" evidence="3">
    <location>
        <begin position="620"/>
        <end position="645"/>
    </location>
</feature>
<keyword evidence="1 2" id="KW-0728">SH3 domain</keyword>
<evidence type="ECO:0000313" key="7">
    <source>
        <dbReference type="EMBL" id="GHJ87582.1"/>
    </source>
</evidence>
<dbReference type="SUPFAM" id="SSF47769">
    <property type="entry name" value="SAM/Pointed domain"/>
    <property type="match status" value="1"/>
</dbReference>
<evidence type="ECO:0000259" key="5">
    <source>
        <dbReference type="PROSITE" id="PS50105"/>
    </source>
</evidence>
<feature type="domain" description="SAM" evidence="5">
    <location>
        <begin position="31"/>
        <end position="94"/>
    </location>
</feature>
<dbReference type="Gene3D" id="3.10.20.90">
    <property type="entry name" value="Phosphatidylinositol 3-kinase Catalytic Subunit, Chain A, domain 1"/>
    <property type="match status" value="1"/>
</dbReference>
<dbReference type="Pfam" id="PF00018">
    <property type="entry name" value="SH3_1"/>
    <property type="match status" value="1"/>
</dbReference>
<protein>
    <recommendedName>
        <fullName evidence="9">SH3 domain-containing protein</fullName>
    </recommendedName>
</protein>
<dbReference type="Gene3D" id="1.10.150.50">
    <property type="entry name" value="Transcription Factor, Ets-1"/>
    <property type="match status" value="1"/>
</dbReference>
<dbReference type="AlphaFoldDB" id="A0A8H3YGV2"/>
<feature type="domain" description="SH3" evidence="4">
    <location>
        <begin position="763"/>
        <end position="822"/>
    </location>
</feature>
<dbReference type="Pfam" id="PF07647">
    <property type="entry name" value="SAM_2"/>
    <property type="match status" value="1"/>
</dbReference>
<comment type="caution">
    <text evidence="7">The sequence shown here is derived from an EMBL/GenBank/DDBJ whole genome shotgun (WGS) entry which is preliminary data.</text>
</comment>
<dbReference type="Proteomes" id="UP000620104">
    <property type="component" value="Unassembled WGS sequence"/>
</dbReference>
<accession>A0A8H3YGV2</accession>
<feature type="region of interest" description="Disordered" evidence="3">
    <location>
        <begin position="356"/>
        <end position="438"/>
    </location>
</feature>
<dbReference type="CDD" id="cd00174">
    <property type="entry name" value="SH3"/>
    <property type="match status" value="2"/>
</dbReference>
<dbReference type="PROSITE" id="PS50105">
    <property type="entry name" value="SAM_DOMAIN"/>
    <property type="match status" value="1"/>
</dbReference>
<feature type="region of interest" description="Disordered" evidence="3">
    <location>
        <begin position="559"/>
        <end position="588"/>
    </location>
</feature>
<dbReference type="InterPro" id="IPR000159">
    <property type="entry name" value="RA_dom"/>
</dbReference>
<dbReference type="GO" id="GO:0007165">
    <property type="term" value="P:signal transduction"/>
    <property type="evidence" value="ECO:0007669"/>
    <property type="project" value="InterPro"/>
</dbReference>
<evidence type="ECO:0000259" key="6">
    <source>
        <dbReference type="PROSITE" id="PS50200"/>
    </source>
</evidence>
<dbReference type="PANTHER" id="PTHR46829">
    <property type="entry name" value="STERILE ALPHA MOTIF DOMAIN-CONTAINING PROTEIN 15"/>
    <property type="match status" value="1"/>
</dbReference>
<dbReference type="SMART" id="SM00314">
    <property type="entry name" value="RA"/>
    <property type="match status" value="1"/>
</dbReference>
<dbReference type="CDD" id="cd01786">
    <property type="entry name" value="RA_STE50"/>
    <property type="match status" value="1"/>
</dbReference>
<dbReference type="PROSITE" id="PS50002">
    <property type="entry name" value="SH3"/>
    <property type="match status" value="2"/>
</dbReference>
<name>A0A8H3YGV2_9TREE</name>
<dbReference type="Gene3D" id="2.30.30.40">
    <property type="entry name" value="SH3 Domains"/>
    <property type="match status" value="2"/>
</dbReference>
<proteinExistence type="predicted"/>
<sequence>MASPTPHSTEISSSPAMMASLAADPASFLAWDEKQVAEWVGSIGYGQYKDLLIDQGITGDTLPYLNPSSMSDIGITSIGHRLAILKAIYQLKMDMTRAASGSGFGTARLDGMDGNEVLDENHVEGDGEDGQFNGWEWTEDDWRPADEDPLSRIQGTANGIVISHTLSPTSPAFGQSLALQGIANPPYSGSLGAMAAGFGDVNHTPGMGMDNISLNRLWDIVAEQNERIAGLEQAFRKLSATHASELATSPNPRSPHSHDFKRSRSRERNLLPPSHRGAPSSATAHSPSFQAENPSDPYTSTASVPIEKGVASRLTAATPPQLTRMLSSSAFMDGSVHPTKGAHMQNVGVGSLSGLLSTPSSVPSTSPSYQLQAQASAMTSSLSQSQADPSGAPQHAGSNRPSPTKADADPGTGKSRNAAGQAAASTSNTGPGDTSTASAASASATASATAAAKSFRVTLDDPCWKVLPAALKKYKINDDWRLYAMFICFGNTERCLSYDEKPLLLFQKLKESGQKPVFMLRHIRDIKSPIAIAEQKHAARKNSGQQQVRIDNAPIATPSSSRFVAASTSSSGTPTQNPTSVTPSTSDIVAHSIEKPYNRDTRLHRPPVLQPISAHAKAAAAAGALHSGKTTPGSGAQANFPDLPSPGMRVVGTASEHPVSSDEVPKAGYAIAIYPYAAEREDEFDVQVGMSFIIFNKAKGWWVVQRDPNGTGDIVTDSSKSGWVPAGCLLEVSQPVGPVDPQYITEGKPPLADQPILPDMIISSSFQGIALMDYDPKGEDELALKKDELLRVFKRYAHWSYSIKQNGERGWVPSWFVGKIGSSSASAEKSAHGETSPPSTAKAEEATGKGV</sequence>
<dbReference type="SUPFAM" id="SSF54236">
    <property type="entry name" value="Ubiquitin-like"/>
    <property type="match status" value="1"/>
</dbReference>
<feature type="compositionally biased region" description="Polar residues" evidence="3">
    <location>
        <begin position="423"/>
        <end position="433"/>
    </location>
</feature>
<evidence type="ECO:0000256" key="2">
    <source>
        <dbReference type="PROSITE-ProRule" id="PRU00192"/>
    </source>
</evidence>
<evidence type="ECO:0008006" key="9">
    <source>
        <dbReference type="Google" id="ProtNLM"/>
    </source>
</evidence>
<feature type="compositionally biased region" description="Low complexity" evidence="3">
    <location>
        <begin position="620"/>
        <end position="629"/>
    </location>
</feature>
<dbReference type="EMBL" id="BLZA01000023">
    <property type="protein sequence ID" value="GHJ87582.1"/>
    <property type="molecule type" value="Genomic_DNA"/>
</dbReference>
<dbReference type="SUPFAM" id="SSF50044">
    <property type="entry name" value="SH3-domain"/>
    <property type="match status" value="2"/>
</dbReference>
<dbReference type="InterPro" id="IPR001660">
    <property type="entry name" value="SAM"/>
</dbReference>
<evidence type="ECO:0000256" key="1">
    <source>
        <dbReference type="ARBA" id="ARBA00022443"/>
    </source>
</evidence>
<evidence type="ECO:0000313" key="8">
    <source>
        <dbReference type="Proteomes" id="UP000620104"/>
    </source>
</evidence>
<feature type="region of interest" description="Disordered" evidence="3">
    <location>
        <begin position="242"/>
        <end position="302"/>
    </location>
</feature>
<evidence type="ECO:0000256" key="3">
    <source>
        <dbReference type="SAM" id="MobiDB-lite"/>
    </source>
</evidence>
<gene>
    <name evidence="7" type="ORF">NliqN6_3984</name>
</gene>
<feature type="domain" description="SH3" evidence="4">
    <location>
        <begin position="665"/>
        <end position="734"/>
    </location>
</feature>
<feature type="compositionally biased region" description="Polar residues" evidence="3">
    <location>
        <begin position="369"/>
        <end position="388"/>
    </location>
</feature>
<dbReference type="InterPro" id="IPR001452">
    <property type="entry name" value="SH3_domain"/>
</dbReference>
<evidence type="ECO:0000259" key="4">
    <source>
        <dbReference type="PROSITE" id="PS50002"/>
    </source>
</evidence>
<feature type="compositionally biased region" description="Basic and acidic residues" evidence="3">
    <location>
        <begin position="256"/>
        <end position="269"/>
    </location>
</feature>
<feature type="domain" description="Ras-associating" evidence="6">
    <location>
        <begin position="451"/>
        <end position="525"/>
    </location>
</feature>
<dbReference type="Pfam" id="PF00788">
    <property type="entry name" value="RA"/>
    <property type="match status" value="1"/>
</dbReference>
<keyword evidence="8" id="KW-1185">Reference proteome</keyword>
<dbReference type="InterPro" id="IPR036028">
    <property type="entry name" value="SH3-like_dom_sf"/>
</dbReference>
<reference evidence="7" key="1">
    <citation type="submission" date="2020-07" db="EMBL/GenBank/DDBJ databases">
        <title>Draft Genome Sequence of a Deep-Sea Yeast, Naganishia (Cryptococcus) liquefaciens strain N6.</title>
        <authorList>
            <person name="Han Y.W."/>
            <person name="Kajitani R."/>
            <person name="Morimoto H."/>
            <person name="Parhat M."/>
            <person name="Tsubouchi H."/>
            <person name="Bakenova O."/>
            <person name="Ogata M."/>
            <person name="Argunhan B."/>
            <person name="Aoki R."/>
            <person name="Kajiwara S."/>
            <person name="Itoh T."/>
            <person name="Iwasaki H."/>
        </authorList>
    </citation>
    <scope>NUCLEOTIDE SEQUENCE</scope>
    <source>
        <strain evidence="7">N6</strain>
    </source>
</reference>
<organism evidence="7 8">
    <name type="scientific">Naganishia liquefaciens</name>
    <dbReference type="NCBI Taxonomy" id="104408"/>
    <lineage>
        <taxon>Eukaryota</taxon>
        <taxon>Fungi</taxon>
        <taxon>Dikarya</taxon>
        <taxon>Basidiomycota</taxon>
        <taxon>Agaricomycotina</taxon>
        <taxon>Tremellomycetes</taxon>
        <taxon>Filobasidiales</taxon>
        <taxon>Filobasidiaceae</taxon>
        <taxon>Naganishia</taxon>
    </lineage>
</organism>
<feature type="compositionally biased region" description="Low complexity" evidence="3">
    <location>
        <begin position="559"/>
        <end position="571"/>
    </location>
</feature>
<dbReference type="SMART" id="SM00454">
    <property type="entry name" value="SAM"/>
    <property type="match status" value="1"/>
</dbReference>
<feature type="compositionally biased region" description="Polar residues" evidence="3">
    <location>
        <begin position="280"/>
        <end position="302"/>
    </location>
</feature>
<dbReference type="InterPro" id="IPR029071">
    <property type="entry name" value="Ubiquitin-like_domsf"/>
</dbReference>
<dbReference type="InterPro" id="IPR013761">
    <property type="entry name" value="SAM/pointed_sf"/>
</dbReference>
<feature type="region of interest" description="Disordered" evidence="3">
    <location>
        <begin position="826"/>
        <end position="851"/>
    </location>
</feature>
<dbReference type="PANTHER" id="PTHR46829:SF1">
    <property type="entry name" value="STERILE ALPHA MOTIF DOMAIN-CONTAINING PROTEIN 15"/>
    <property type="match status" value="1"/>
</dbReference>
<feature type="compositionally biased region" description="Low complexity" evidence="3">
    <location>
        <begin position="356"/>
        <end position="368"/>
    </location>
</feature>
<dbReference type="OrthoDB" id="8883818at2759"/>
<feature type="compositionally biased region" description="Basic and acidic residues" evidence="3">
    <location>
        <begin position="842"/>
        <end position="851"/>
    </location>
</feature>
<dbReference type="SMART" id="SM00326">
    <property type="entry name" value="SH3"/>
    <property type="match status" value="2"/>
</dbReference>